<dbReference type="eggNOG" id="ENOG502S3C9">
    <property type="taxonomic scope" value="Eukaryota"/>
</dbReference>
<dbReference type="OrthoDB" id="497185at2759"/>
<feature type="coiled-coil region" evidence="1">
    <location>
        <begin position="130"/>
        <end position="157"/>
    </location>
</feature>
<dbReference type="InParanoid" id="B7GD70"/>
<dbReference type="RefSeq" id="XP_002185077.1">
    <property type="nucleotide sequence ID" value="XM_002185041.1"/>
</dbReference>
<proteinExistence type="predicted"/>
<dbReference type="Pfam" id="PF05670">
    <property type="entry name" value="NFACT-R_1"/>
    <property type="match status" value="1"/>
</dbReference>
<dbReference type="AlphaFoldDB" id="B7GD70"/>
<dbReference type="PaxDb" id="2850-Phatr41064"/>
<name>B7GD70_PHATC</name>
<accession>B7GD70</accession>
<dbReference type="KEGG" id="pti:PHATRDRAFT_41064"/>
<keyword evidence="1" id="KW-0175">Coiled coil</keyword>
<protein>
    <recommendedName>
        <fullName evidence="3">NFACT RNA-binding domain-containing protein</fullName>
    </recommendedName>
</protein>
<gene>
    <name evidence="4" type="ORF">PHATRDRAFT_41064</name>
</gene>
<dbReference type="STRING" id="556484.B7GD70"/>
<evidence type="ECO:0000313" key="4">
    <source>
        <dbReference type="EMBL" id="EEC43524.1"/>
    </source>
</evidence>
<sequence length="336" mass="37395">MSIFLATARLRMSGTVAAFSRAVSIPRCAPFLARRPTFGPGTGVRLTTRRPFFKVFMSAVEDDETAWNEKTVDSTWNVTGLKKEVQRLILRCHKKIGKSSQRVSQAQMQLDQLMADKNASLSDLEKCPDVDALTVELDELRARLHKLNVLEQALAAEKKGTHRTLSAEVVELVRELGVNDEPPVPQPRPLKKQKGPRVTESSRKPYRRYFSAQQVEIRVGKQAEDNDELTMSPEHRDGADWWMHASGCPGSHIVIRCHDQNLDEQVVQDAAALAARQSKCNGSVIKVSLTRCRDIVKPPGAKAGLVQLVGNVRTVSVNMKEAQARLQRLDATCIVN</sequence>
<dbReference type="GeneID" id="7198865"/>
<organism evidence="4 5">
    <name type="scientific">Phaeodactylum tricornutum (strain CCAP 1055/1)</name>
    <dbReference type="NCBI Taxonomy" id="556484"/>
    <lineage>
        <taxon>Eukaryota</taxon>
        <taxon>Sar</taxon>
        <taxon>Stramenopiles</taxon>
        <taxon>Ochrophyta</taxon>
        <taxon>Bacillariophyta</taxon>
        <taxon>Bacillariophyceae</taxon>
        <taxon>Bacillariophycidae</taxon>
        <taxon>Naviculales</taxon>
        <taxon>Phaeodactylaceae</taxon>
        <taxon>Phaeodactylum</taxon>
    </lineage>
</organism>
<dbReference type="OMA" id="MHAAGCP"/>
<dbReference type="Proteomes" id="UP000000759">
    <property type="component" value="Chromosome 27"/>
</dbReference>
<dbReference type="HOGENOM" id="CLU_889482_0_0_1"/>
<evidence type="ECO:0000259" key="3">
    <source>
        <dbReference type="Pfam" id="PF05670"/>
    </source>
</evidence>
<feature type="domain" description="NFACT RNA-binding" evidence="3">
    <location>
        <begin position="207"/>
        <end position="300"/>
    </location>
</feature>
<reference evidence="4 5" key="1">
    <citation type="journal article" date="2008" name="Nature">
        <title>The Phaeodactylum genome reveals the evolutionary history of diatom genomes.</title>
        <authorList>
            <person name="Bowler C."/>
            <person name="Allen A.E."/>
            <person name="Badger J.H."/>
            <person name="Grimwood J."/>
            <person name="Jabbari K."/>
            <person name="Kuo A."/>
            <person name="Maheswari U."/>
            <person name="Martens C."/>
            <person name="Maumus F."/>
            <person name="Otillar R.P."/>
            <person name="Rayko E."/>
            <person name="Salamov A."/>
            <person name="Vandepoele K."/>
            <person name="Beszteri B."/>
            <person name="Gruber A."/>
            <person name="Heijde M."/>
            <person name="Katinka M."/>
            <person name="Mock T."/>
            <person name="Valentin K."/>
            <person name="Verret F."/>
            <person name="Berges J.A."/>
            <person name="Brownlee C."/>
            <person name="Cadoret J.P."/>
            <person name="Chiovitti A."/>
            <person name="Choi C.J."/>
            <person name="Coesel S."/>
            <person name="De Martino A."/>
            <person name="Detter J.C."/>
            <person name="Durkin C."/>
            <person name="Falciatore A."/>
            <person name="Fournet J."/>
            <person name="Haruta M."/>
            <person name="Huysman M.J."/>
            <person name="Jenkins B.D."/>
            <person name="Jiroutova K."/>
            <person name="Jorgensen R.E."/>
            <person name="Joubert Y."/>
            <person name="Kaplan A."/>
            <person name="Kroger N."/>
            <person name="Kroth P.G."/>
            <person name="La Roche J."/>
            <person name="Lindquist E."/>
            <person name="Lommer M."/>
            <person name="Martin-Jezequel V."/>
            <person name="Lopez P.J."/>
            <person name="Lucas S."/>
            <person name="Mangogna M."/>
            <person name="McGinnis K."/>
            <person name="Medlin L.K."/>
            <person name="Montsant A."/>
            <person name="Oudot-Le Secq M.P."/>
            <person name="Napoli C."/>
            <person name="Obornik M."/>
            <person name="Parker M.S."/>
            <person name="Petit J.L."/>
            <person name="Porcel B.M."/>
            <person name="Poulsen N."/>
            <person name="Robison M."/>
            <person name="Rychlewski L."/>
            <person name="Rynearson T.A."/>
            <person name="Schmutz J."/>
            <person name="Shapiro H."/>
            <person name="Siaut M."/>
            <person name="Stanley M."/>
            <person name="Sussman M.R."/>
            <person name="Taylor A.R."/>
            <person name="Vardi A."/>
            <person name="von Dassow P."/>
            <person name="Vyverman W."/>
            <person name="Willis A."/>
            <person name="Wyrwicz L.S."/>
            <person name="Rokhsar D.S."/>
            <person name="Weissenbach J."/>
            <person name="Armbrust E.V."/>
            <person name="Green B.R."/>
            <person name="Van de Peer Y."/>
            <person name="Grigoriev I.V."/>
        </authorList>
    </citation>
    <scope>NUCLEOTIDE SEQUENCE [LARGE SCALE GENOMIC DNA]</scope>
    <source>
        <strain evidence="4 5">CCAP 1055/1</strain>
    </source>
</reference>
<keyword evidence="5" id="KW-1185">Reference proteome</keyword>
<dbReference type="InterPro" id="IPR008532">
    <property type="entry name" value="NFACT_RNA-bd"/>
</dbReference>
<feature type="region of interest" description="Disordered" evidence="2">
    <location>
        <begin position="179"/>
        <end position="203"/>
    </location>
</feature>
<dbReference type="EMBL" id="CM000629">
    <property type="protein sequence ID" value="EEC43524.1"/>
    <property type="molecule type" value="Genomic_DNA"/>
</dbReference>
<evidence type="ECO:0000256" key="1">
    <source>
        <dbReference type="SAM" id="Coils"/>
    </source>
</evidence>
<evidence type="ECO:0000313" key="5">
    <source>
        <dbReference type="Proteomes" id="UP000000759"/>
    </source>
</evidence>
<reference evidence="5" key="2">
    <citation type="submission" date="2008-08" db="EMBL/GenBank/DDBJ databases">
        <authorList>
            <consortium name="Diatom Consortium"/>
            <person name="Grigoriev I."/>
            <person name="Grimwood J."/>
            <person name="Kuo A."/>
            <person name="Otillar R.P."/>
            <person name="Salamov A."/>
            <person name="Detter J.C."/>
            <person name="Lindquist E."/>
            <person name="Shapiro H."/>
            <person name="Lucas S."/>
            <person name="Glavina del Rio T."/>
            <person name="Pitluck S."/>
            <person name="Rokhsar D."/>
            <person name="Bowler C."/>
        </authorList>
    </citation>
    <scope>GENOME REANNOTATION</scope>
    <source>
        <strain evidence="5">CCAP 1055/1</strain>
    </source>
</reference>
<evidence type="ECO:0000256" key="2">
    <source>
        <dbReference type="SAM" id="MobiDB-lite"/>
    </source>
</evidence>